<protein>
    <submittedName>
        <fullName evidence="2">Uncharacterized protein</fullName>
    </submittedName>
</protein>
<accession>A0AAQ3TKI2</accession>
<evidence type="ECO:0000256" key="1">
    <source>
        <dbReference type="SAM" id="MobiDB-lite"/>
    </source>
</evidence>
<name>A0AAQ3TKI2_PASNO</name>
<evidence type="ECO:0000313" key="2">
    <source>
        <dbReference type="EMBL" id="WVZ74614.1"/>
    </source>
</evidence>
<proteinExistence type="predicted"/>
<dbReference type="AlphaFoldDB" id="A0AAQ3TKI2"/>
<dbReference type="InterPro" id="IPR039266">
    <property type="entry name" value="EN-1/SPM"/>
</dbReference>
<evidence type="ECO:0000313" key="3">
    <source>
        <dbReference type="Proteomes" id="UP001341281"/>
    </source>
</evidence>
<dbReference type="EMBL" id="CP144749">
    <property type="protein sequence ID" value="WVZ74614.1"/>
    <property type="molecule type" value="Genomic_DNA"/>
</dbReference>
<feature type="compositionally biased region" description="Basic and acidic residues" evidence="1">
    <location>
        <begin position="142"/>
        <end position="161"/>
    </location>
</feature>
<dbReference type="GO" id="GO:0032196">
    <property type="term" value="P:transposition"/>
    <property type="evidence" value="ECO:0007669"/>
    <property type="project" value="InterPro"/>
</dbReference>
<dbReference type="PANTHER" id="PTHR33157:SF14">
    <property type="entry name" value="AUTONOMOUS TRANSPOSABLE ELEMENT EN-1 MOSAIC PROTEIN"/>
    <property type="match status" value="1"/>
</dbReference>
<dbReference type="PANTHER" id="PTHR33157">
    <property type="entry name" value="AUTONOMOUS TRANSPOSABLE ELEMENT EN-1 MOSAIC PROTEIN-RELATED"/>
    <property type="match status" value="1"/>
</dbReference>
<keyword evidence="3" id="KW-1185">Reference proteome</keyword>
<gene>
    <name evidence="2" type="ORF">U9M48_022775</name>
</gene>
<organism evidence="2 3">
    <name type="scientific">Paspalum notatum var. saurae</name>
    <dbReference type="NCBI Taxonomy" id="547442"/>
    <lineage>
        <taxon>Eukaryota</taxon>
        <taxon>Viridiplantae</taxon>
        <taxon>Streptophyta</taxon>
        <taxon>Embryophyta</taxon>
        <taxon>Tracheophyta</taxon>
        <taxon>Spermatophyta</taxon>
        <taxon>Magnoliopsida</taxon>
        <taxon>Liliopsida</taxon>
        <taxon>Poales</taxon>
        <taxon>Poaceae</taxon>
        <taxon>PACMAD clade</taxon>
        <taxon>Panicoideae</taxon>
        <taxon>Andropogonodae</taxon>
        <taxon>Paspaleae</taxon>
        <taxon>Paspalinae</taxon>
        <taxon>Paspalum</taxon>
    </lineage>
</organism>
<feature type="region of interest" description="Disordered" evidence="1">
    <location>
        <begin position="129"/>
        <end position="161"/>
    </location>
</feature>
<reference evidence="2 3" key="1">
    <citation type="submission" date="2024-02" db="EMBL/GenBank/DDBJ databases">
        <title>High-quality chromosome-scale genome assembly of Pensacola bahiagrass (Paspalum notatum Flugge var. saurae).</title>
        <authorList>
            <person name="Vega J.M."/>
            <person name="Podio M."/>
            <person name="Orjuela J."/>
            <person name="Siena L.A."/>
            <person name="Pessino S.C."/>
            <person name="Combes M.C."/>
            <person name="Mariac C."/>
            <person name="Albertini E."/>
            <person name="Pupilli F."/>
            <person name="Ortiz J.P.A."/>
            <person name="Leblanc O."/>
        </authorList>
    </citation>
    <scope>NUCLEOTIDE SEQUENCE [LARGE SCALE GENOMIC DNA]</scope>
    <source>
        <strain evidence="2">R1</strain>
        <tissue evidence="2">Leaf</tissue>
    </source>
</reference>
<sequence length="161" mass="18774">MIYLKEEEYLKTEVNCLVKDIEAWRWLAKLWSSPEWIEKSEGKRNNRGQDPRHKYEADGHFGLQRRMRAESGTSQSFMNAAKDKLDRYGQEMVKRHGEGVQWMQQPLDVYALYHSSDGVVDYNHSVSRVGSSSMSTATSRWSRVDDAQEEARKAREEARQA</sequence>
<feature type="compositionally biased region" description="Low complexity" evidence="1">
    <location>
        <begin position="129"/>
        <end position="141"/>
    </location>
</feature>
<dbReference type="Proteomes" id="UP001341281">
    <property type="component" value="Chromosome 05"/>
</dbReference>